<sequence>MLRRRSPQYSSDTARQSNHSDRAVTILKWAAYYITSRHPLSVQQAIEPTSYFTDLGPAVAQWLERFQVGPQWSSGQRTLKGRSGVRSGSPLASHQGDPSSISDRVTGFSHVGIVLDDAVDWVMTVGKLSPYINVDSEHEVTRKLSMEALHQELQYAHHLGMPAVMLTLHGPRRVNLARILYNKLQAGCVYQIWLHLRLETMATSVHHYYSSEGSIDSSKTVVREDTWEW</sequence>
<dbReference type="Proteomes" id="UP001159363">
    <property type="component" value="Chromosome 1"/>
</dbReference>
<evidence type="ECO:0000256" key="1">
    <source>
        <dbReference type="ARBA" id="ARBA00022691"/>
    </source>
</evidence>
<dbReference type="EMBL" id="JARBHB010000001">
    <property type="protein sequence ID" value="KAJ8895535.1"/>
    <property type="molecule type" value="Genomic_DNA"/>
</dbReference>
<dbReference type="Gene3D" id="3.20.20.150">
    <property type="entry name" value="Divalent-metal-dependent TIM barrel enzymes"/>
    <property type="match status" value="1"/>
</dbReference>
<evidence type="ECO:0000313" key="4">
    <source>
        <dbReference type="EMBL" id="KAJ8895535.1"/>
    </source>
</evidence>
<gene>
    <name evidence="4" type="ORF">PR048_000871</name>
</gene>
<keyword evidence="1" id="KW-0949">S-adenosyl-L-methionine</keyword>
<organism evidence="4 5">
    <name type="scientific">Dryococelus australis</name>
    <dbReference type="NCBI Taxonomy" id="614101"/>
    <lineage>
        <taxon>Eukaryota</taxon>
        <taxon>Metazoa</taxon>
        <taxon>Ecdysozoa</taxon>
        <taxon>Arthropoda</taxon>
        <taxon>Hexapoda</taxon>
        <taxon>Insecta</taxon>
        <taxon>Pterygota</taxon>
        <taxon>Neoptera</taxon>
        <taxon>Polyneoptera</taxon>
        <taxon>Phasmatodea</taxon>
        <taxon>Verophasmatodea</taxon>
        <taxon>Anareolatae</taxon>
        <taxon>Phasmatidae</taxon>
        <taxon>Eurycanthinae</taxon>
        <taxon>Dryococelus</taxon>
    </lineage>
</organism>
<feature type="compositionally biased region" description="Polar residues" evidence="2">
    <location>
        <begin position="90"/>
        <end position="101"/>
    </location>
</feature>
<name>A0ABQ9IFU2_9NEOP</name>
<feature type="domain" description="PRMT5 TIM barrel" evidence="3">
    <location>
        <begin position="113"/>
        <end position="229"/>
    </location>
</feature>
<dbReference type="PANTHER" id="PTHR10738:SF0">
    <property type="entry name" value="PROTEIN ARGININE N-METHYLTRANSFERASE 5"/>
    <property type="match status" value="1"/>
</dbReference>
<proteinExistence type="predicted"/>
<dbReference type="InterPro" id="IPR035247">
    <property type="entry name" value="PRMT5_TIM"/>
</dbReference>
<evidence type="ECO:0000259" key="3">
    <source>
        <dbReference type="Pfam" id="PF17285"/>
    </source>
</evidence>
<reference evidence="4 5" key="1">
    <citation type="submission" date="2023-02" db="EMBL/GenBank/DDBJ databases">
        <title>LHISI_Scaffold_Assembly.</title>
        <authorList>
            <person name="Stuart O.P."/>
            <person name="Cleave R."/>
            <person name="Magrath M.J.L."/>
            <person name="Mikheyev A.S."/>
        </authorList>
    </citation>
    <scope>NUCLEOTIDE SEQUENCE [LARGE SCALE GENOMIC DNA]</scope>
    <source>
        <strain evidence="4">Daus_M_001</strain>
        <tissue evidence="4">Leg muscle</tissue>
    </source>
</reference>
<protein>
    <recommendedName>
        <fullName evidence="3">PRMT5 TIM barrel domain-containing protein</fullName>
    </recommendedName>
</protein>
<comment type="caution">
    <text evidence="4">The sequence shown here is derived from an EMBL/GenBank/DDBJ whole genome shotgun (WGS) entry which is preliminary data.</text>
</comment>
<dbReference type="InterPro" id="IPR025799">
    <property type="entry name" value="Arg_MeTrfase"/>
</dbReference>
<accession>A0ABQ9IFU2</accession>
<evidence type="ECO:0000256" key="2">
    <source>
        <dbReference type="SAM" id="MobiDB-lite"/>
    </source>
</evidence>
<keyword evidence="5" id="KW-1185">Reference proteome</keyword>
<evidence type="ECO:0000313" key="5">
    <source>
        <dbReference type="Proteomes" id="UP001159363"/>
    </source>
</evidence>
<dbReference type="Pfam" id="PF17285">
    <property type="entry name" value="PRMT5_TIM"/>
    <property type="match status" value="1"/>
</dbReference>
<dbReference type="PANTHER" id="PTHR10738">
    <property type="entry name" value="PROTEIN ARGININE N-METHYLTRANSFERASE 5"/>
    <property type="match status" value="1"/>
</dbReference>
<feature type="region of interest" description="Disordered" evidence="2">
    <location>
        <begin position="73"/>
        <end position="101"/>
    </location>
</feature>